<dbReference type="Pfam" id="PF02613">
    <property type="entry name" value="Nitrate_red_del"/>
    <property type="match status" value="1"/>
</dbReference>
<dbReference type="GO" id="GO:0016530">
    <property type="term" value="F:metallochaperone activity"/>
    <property type="evidence" value="ECO:0007669"/>
    <property type="project" value="TreeGrafter"/>
</dbReference>
<dbReference type="EC" id="1.7.99.4" evidence="2"/>
<dbReference type="GO" id="GO:0016491">
    <property type="term" value="F:oxidoreductase activity"/>
    <property type="evidence" value="ECO:0007669"/>
    <property type="project" value="UniProtKB-KW"/>
</dbReference>
<dbReference type="Proteomes" id="UP000016887">
    <property type="component" value="Chromosome"/>
</dbReference>
<organism evidence="2 3">
    <name type="scientific">Aeropyrum camini SY1 = JCM 12091</name>
    <dbReference type="NCBI Taxonomy" id="1198449"/>
    <lineage>
        <taxon>Archaea</taxon>
        <taxon>Thermoproteota</taxon>
        <taxon>Thermoprotei</taxon>
        <taxon>Desulfurococcales</taxon>
        <taxon>Desulfurococcaceae</taxon>
        <taxon>Aeropyrum</taxon>
    </lineage>
</organism>
<name>U3TCY8_9CREN</name>
<proteinExistence type="predicted"/>
<dbReference type="KEGG" id="acj:ACAM_0822"/>
<evidence type="ECO:0000313" key="2">
    <source>
        <dbReference type="EMBL" id="BAN90291.1"/>
    </source>
</evidence>
<dbReference type="PANTHER" id="PTHR43680">
    <property type="entry name" value="NITRATE REDUCTASE MOLYBDENUM COFACTOR ASSEMBLY CHAPERONE"/>
    <property type="match status" value="1"/>
</dbReference>
<dbReference type="GO" id="GO:0042128">
    <property type="term" value="P:nitrate assimilation"/>
    <property type="evidence" value="ECO:0007669"/>
    <property type="project" value="UniProtKB-KW"/>
</dbReference>
<dbReference type="NCBIfam" id="TIGR00684">
    <property type="entry name" value="narJ"/>
    <property type="match status" value="1"/>
</dbReference>
<keyword evidence="3" id="KW-1185">Reference proteome</keyword>
<reference evidence="2 3" key="1">
    <citation type="journal article" date="2013" name="Appl. Environ. Microbiol.">
        <title>Variation of the Virus-Related Elements within Syntenic Genomes of the Hyperthermophilic Archaeon Aeropyrum.</title>
        <authorList>
            <person name="Daifuku T."/>
            <person name="Yoshida T."/>
            <person name="Kitamura T."/>
            <person name="Kawaichi S."/>
            <person name="Inoue T."/>
            <person name="Nomura K."/>
            <person name="Yoshida Y."/>
            <person name="Kuno S."/>
            <person name="Sako Y."/>
        </authorList>
    </citation>
    <scope>NUCLEOTIDE SEQUENCE [LARGE SCALE GENOMIC DNA]</scope>
    <source>
        <strain evidence="2 3">SY1</strain>
    </source>
</reference>
<dbReference type="GO" id="GO:0051082">
    <property type="term" value="F:unfolded protein binding"/>
    <property type="evidence" value="ECO:0007669"/>
    <property type="project" value="InterPro"/>
</dbReference>
<keyword evidence="2" id="KW-0560">Oxidoreductase</keyword>
<dbReference type="InterPro" id="IPR020945">
    <property type="entry name" value="DMSO/NO3_reduct_chaperone"/>
</dbReference>
<dbReference type="AlphaFoldDB" id="U3TCY8"/>
<keyword evidence="1" id="KW-0534">Nitrate assimilation</keyword>
<dbReference type="GO" id="GO:0051131">
    <property type="term" value="P:chaperone-mediated protein complex assembly"/>
    <property type="evidence" value="ECO:0007669"/>
    <property type="project" value="InterPro"/>
</dbReference>
<dbReference type="Gene3D" id="1.10.3480.10">
    <property type="entry name" value="TorD-like"/>
    <property type="match status" value="1"/>
</dbReference>
<evidence type="ECO:0000313" key="3">
    <source>
        <dbReference type="Proteomes" id="UP000016887"/>
    </source>
</evidence>
<dbReference type="eggNOG" id="arCOG01504">
    <property type="taxonomic scope" value="Archaea"/>
</dbReference>
<protein>
    <submittedName>
        <fullName evidence="2">Nitrate reductase delta subunit</fullName>
        <ecNumber evidence="2">1.7.99.4</ecNumber>
    </submittedName>
</protein>
<dbReference type="PANTHER" id="PTHR43680:SF2">
    <property type="entry name" value="NITRATE REDUCTASE MOLYBDENUM COFACTOR ASSEMBLY CHAPERONE NARJ"/>
    <property type="match status" value="1"/>
</dbReference>
<accession>U3TCY8</accession>
<dbReference type="SUPFAM" id="SSF89155">
    <property type="entry name" value="TorD-like"/>
    <property type="match status" value="1"/>
</dbReference>
<sequence length="178" mass="20101">MRLTLKTLSIIFSYPGEDLEELARNREVVGTLLAGEDEEAASLIIKFLEKLNLGRADEEYVAVFEMPPKCSLYAHTYLLKGKEDMVGQLLLEVKSHYKAKQLDVPVEREIPTYLPAMLEYLALVYDDDAKAARRFAKKYIQPWVGELAACLERNGSLWSLPARALKRVVDEIVGGRGL</sequence>
<dbReference type="EMBL" id="AP012489">
    <property type="protein sequence ID" value="BAN90291.1"/>
    <property type="molecule type" value="Genomic_DNA"/>
</dbReference>
<evidence type="ECO:0000256" key="1">
    <source>
        <dbReference type="ARBA" id="ARBA00023063"/>
    </source>
</evidence>
<gene>
    <name evidence="2" type="primary">narJ</name>
    <name evidence="2" type="ORF">ACAM_0822</name>
</gene>
<dbReference type="InterPro" id="IPR003765">
    <property type="entry name" value="NO3_reductase_chaperone_NarJ"/>
</dbReference>
<dbReference type="InterPro" id="IPR036411">
    <property type="entry name" value="TorD-like_sf"/>
</dbReference>
<dbReference type="STRING" id="1198449.ACAM_0822"/>